<dbReference type="GeneID" id="93369281"/>
<accession>A0ABC9Z256</accession>
<evidence type="ECO:0000313" key="4">
    <source>
        <dbReference type="Proteomes" id="UP000180166"/>
    </source>
</evidence>
<dbReference type="Proteomes" id="UP000037179">
    <property type="component" value="Unassembled WGS sequence"/>
</dbReference>
<gene>
    <name evidence="1" type="ORF">NS506_03071</name>
    <name evidence="2" type="ORF">NSK11_contig00122-0024</name>
</gene>
<name>A0ABC9Z256_9NOCA</name>
<evidence type="ECO:0000313" key="3">
    <source>
        <dbReference type="Proteomes" id="UP000037179"/>
    </source>
</evidence>
<dbReference type="KEGG" id="nsr:NS506_03071"/>
<dbReference type="EMBL" id="CP017839">
    <property type="protein sequence ID" value="APA97127.1"/>
    <property type="molecule type" value="Genomic_DNA"/>
</dbReference>
<dbReference type="EMBL" id="BBYQ01000122">
    <property type="protein sequence ID" value="GAP31666.1"/>
    <property type="molecule type" value="Genomic_DNA"/>
</dbReference>
<reference evidence="2 3" key="2">
    <citation type="journal article" date="2016" name="Genome Announc.">
        <title>Draft Genome Sequence of Erythromycin- and Oxytetracycline-Sensitive Nocardia seriolae Strain U-1 (NBRC 110359).</title>
        <authorList>
            <person name="Imajoh M."/>
            <person name="Sukeda M."/>
            <person name="Shimizu M."/>
            <person name="Yamane J."/>
            <person name="Ohnishi K."/>
            <person name="Oshima S."/>
        </authorList>
    </citation>
    <scope>NUCLEOTIDE SEQUENCE [LARGE SCALE GENOMIC DNA]</scope>
    <source>
        <strain evidence="2 3">U-1</strain>
    </source>
</reference>
<organism evidence="2 3">
    <name type="scientific">Nocardia seriolae</name>
    <dbReference type="NCBI Taxonomy" id="37332"/>
    <lineage>
        <taxon>Bacteria</taxon>
        <taxon>Bacillati</taxon>
        <taxon>Actinomycetota</taxon>
        <taxon>Actinomycetes</taxon>
        <taxon>Mycobacteriales</taxon>
        <taxon>Nocardiaceae</taxon>
        <taxon>Nocardia</taxon>
    </lineage>
</organism>
<dbReference type="RefSeq" id="WP_177327167.1">
    <property type="nucleotide sequence ID" value="NZ_AP017900.1"/>
</dbReference>
<proteinExistence type="predicted"/>
<dbReference type="Proteomes" id="UP000180166">
    <property type="component" value="Chromosome"/>
</dbReference>
<evidence type="ECO:0000313" key="1">
    <source>
        <dbReference type="EMBL" id="APA97127.1"/>
    </source>
</evidence>
<sequence length="247" mass="25791">MIATHARTAVRAALAAAVVGTASFGFLGSLGVANAGGDYGPDTCLEGYVWREANAADHVCVSPGTRDQARADNAAAASRKAGGGAYGPNTCVNGFVWREAYDGDVVCVTTGVRQQAKDDNAAAAARKASLNIWLTTFTAGNKCTGDVCTAVSDAGSQFKINGDHFNNGTVTLIVNRNNGTRLASYTVNASQHNGYAGASFGYETNMWDPNSGFHAACTGGNDAYIQAYDPNSQRWSARLPFKHDCKS</sequence>
<keyword evidence="3" id="KW-1185">Reference proteome</keyword>
<evidence type="ECO:0000313" key="2">
    <source>
        <dbReference type="EMBL" id="GAP31666.1"/>
    </source>
</evidence>
<protein>
    <submittedName>
        <fullName evidence="2">Membrane protein</fullName>
    </submittedName>
</protein>
<reference evidence="3" key="1">
    <citation type="submission" date="2015-07" db="EMBL/GenBank/DDBJ databases">
        <title>Nocardia seriolae U-1 whole genome shotgun sequence.</title>
        <authorList>
            <person name="Imajoh M."/>
            <person name="Fukumoto Y."/>
            <person name="Sukeda M."/>
            <person name="Yamane J."/>
            <person name="Yamasaki K."/>
            <person name="Shimizu M."/>
            <person name="Ohnishi K."/>
            <person name="Oshima S."/>
        </authorList>
    </citation>
    <scope>NUCLEOTIDE SEQUENCE [LARGE SCALE GENOMIC DNA]</scope>
    <source>
        <strain evidence="3">U-1</strain>
    </source>
</reference>
<reference evidence="1 4" key="3">
    <citation type="submission" date="2016-10" db="EMBL/GenBank/DDBJ databases">
        <title>Genome sequence of Nocardia seriolae strain EM150506, isolated from Anguila japonica.</title>
        <authorList>
            <person name="Han H.-J."/>
        </authorList>
    </citation>
    <scope>NUCLEOTIDE SEQUENCE [LARGE SCALE GENOMIC DNA]</scope>
    <source>
        <strain evidence="1 4">EM150506</strain>
    </source>
</reference>
<dbReference type="AlphaFoldDB" id="A0ABC9Z256"/>